<dbReference type="InterPro" id="IPR036679">
    <property type="entry name" value="FlgN-like_sf"/>
</dbReference>
<reference evidence="1 2" key="1">
    <citation type="submission" date="2017-03" db="EMBL/GenBank/DDBJ databases">
        <authorList>
            <person name="Afonso C.L."/>
            <person name="Miller P.J."/>
            <person name="Scott M.A."/>
            <person name="Spackman E."/>
            <person name="Goraichik I."/>
            <person name="Dimitrov K.M."/>
            <person name="Suarez D.L."/>
            <person name="Swayne D.E."/>
        </authorList>
    </citation>
    <scope>NUCLEOTIDE SEQUENCE [LARGE SCALE GENOMIC DNA]</scope>
    <source>
        <strain evidence="1 2">CECT 8620</strain>
    </source>
</reference>
<evidence type="ECO:0000313" key="1">
    <source>
        <dbReference type="EMBL" id="SLN13783.1"/>
    </source>
</evidence>
<gene>
    <name evidence="1" type="ORF">AQS8620_00192</name>
</gene>
<organism evidence="1 2">
    <name type="scientific">Aquimixticola soesokkakensis</name>
    <dbReference type="NCBI Taxonomy" id="1519096"/>
    <lineage>
        <taxon>Bacteria</taxon>
        <taxon>Pseudomonadati</taxon>
        <taxon>Pseudomonadota</taxon>
        <taxon>Alphaproteobacteria</taxon>
        <taxon>Rhodobacterales</taxon>
        <taxon>Paracoccaceae</taxon>
        <taxon>Aquimixticola</taxon>
    </lineage>
</organism>
<dbReference type="GO" id="GO:0044780">
    <property type="term" value="P:bacterial-type flagellum assembly"/>
    <property type="evidence" value="ECO:0007669"/>
    <property type="project" value="InterPro"/>
</dbReference>
<accession>A0A1Y5RBW7</accession>
<dbReference type="Proteomes" id="UP000193862">
    <property type="component" value="Unassembled WGS sequence"/>
</dbReference>
<dbReference type="RefSeq" id="WP_085834944.1">
    <property type="nucleotide sequence ID" value="NZ_FWFS01000001.1"/>
</dbReference>
<protein>
    <submittedName>
        <fullName evidence="1">FlgN protein</fullName>
    </submittedName>
</protein>
<dbReference type="EMBL" id="FWFS01000001">
    <property type="protein sequence ID" value="SLN13783.1"/>
    <property type="molecule type" value="Genomic_DNA"/>
</dbReference>
<dbReference type="SUPFAM" id="SSF140566">
    <property type="entry name" value="FlgN-like"/>
    <property type="match status" value="1"/>
</dbReference>
<dbReference type="OrthoDB" id="7862070at2"/>
<proteinExistence type="predicted"/>
<evidence type="ECO:0000313" key="2">
    <source>
        <dbReference type="Proteomes" id="UP000193862"/>
    </source>
</evidence>
<keyword evidence="2" id="KW-1185">Reference proteome</keyword>
<name>A0A1Y5RBW7_9RHOB</name>
<dbReference type="AlphaFoldDB" id="A0A1Y5RBW7"/>
<sequence>MAIFERKSKSKQLEHLLDKEHAALMSGDFSTLKELIQSKTKIAESLQGYLKKSDGFERIKSKAIRNEALLKACTDGIKSAQIQISQFHKGPEAMTTYGPTGTTSQVGNTRLTMKSKV</sequence>